<dbReference type="Proteomes" id="UP000295706">
    <property type="component" value="Unassembled WGS sequence"/>
</dbReference>
<gene>
    <name evidence="1" type="ORF">EZE20_10020</name>
</gene>
<reference evidence="1 2" key="1">
    <citation type="submission" date="2019-02" db="EMBL/GenBank/DDBJ databases">
        <title>Arundinibacter roseus gen. nov., sp. nov., a new member of the family Cytophagaceae.</title>
        <authorList>
            <person name="Szuroczki S."/>
            <person name="Khayer B."/>
            <person name="Sproer C."/>
            <person name="Toumi M."/>
            <person name="Szabo A."/>
            <person name="Felfoldi T."/>
            <person name="Schumann P."/>
            <person name="Toth E."/>
        </authorList>
    </citation>
    <scope>NUCLEOTIDE SEQUENCE [LARGE SCALE GENOMIC DNA]</scope>
    <source>
        <strain evidence="1 2">DMA-k-7a</strain>
    </source>
</reference>
<dbReference type="EMBL" id="SMJU01000005">
    <property type="protein sequence ID" value="TDB66083.1"/>
    <property type="molecule type" value="Genomic_DNA"/>
</dbReference>
<evidence type="ECO:0008006" key="3">
    <source>
        <dbReference type="Google" id="ProtNLM"/>
    </source>
</evidence>
<sequence length="154" mass="18122">MNYILPVLILIASIGSGCKRSSEFTPEARERLLANKRWHIEEIRMNEAPVFKEGKHLPHISGVRFDQHMDWIEFAPDGSCKGHFTETDDIRDFQWKEYPVQNVLALRDSVTKTGGWNIYPRNVYEDSFEMETRSTVYDPPRVSKLSLRFVRREF</sequence>
<protein>
    <recommendedName>
        <fullName evidence="3">Lipocalin-like domain-containing protein</fullName>
    </recommendedName>
</protein>
<comment type="caution">
    <text evidence="1">The sequence shown here is derived from an EMBL/GenBank/DDBJ whole genome shotgun (WGS) entry which is preliminary data.</text>
</comment>
<organism evidence="1 2">
    <name type="scientific">Arundinibacter roseus</name>
    <dbReference type="NCBI Taxonomy" id="2070510"/>
    <lineage>
        <taxon>Bacteria</taxon>
        <taxon>Pseudomonadati</taxon>
        <taxon>Bacteroidota</taxon>
        <taxon>Cytophagia</taxon>
        <taxon>Cytophagales</taxon>
        <taxon>Spirosomataceae</taxon>
        <taxon>Arundinibacter</taxon>
    </lineage>
</organism>
<dbReference type="OrthoDB" id="957239at2"/>
<dbReference type="RefSeq" id="WP_132117095.1">
    <property type="nucleotide sequence ID" value="NZ_SMJU01000005.1"/>
</dbReference>
<proteinExistence type="predicted"/>
<accession>A0A4R4KED1</accession>
<keyword evidence="2" id="KW-1185">Reference proteome</keyword>
<evidence type="ECO:0000313" key="2">
    <source>
        <dbReference type="Proteomes" id="UP000295706"/>
    </source>
</evidence>
<dbReference type="AlphaFoldDB" id="A0A4R4KED1"/>
<evidence type="ECO:0000313" key="1">
    <source>
        <dbReference type="EMBL" id="TDB66083.1"/>
    </source>
</evidence>
<name>A0A4R4KED1_9BACT</name>